<name>A0AC61QQ58_9BACT</name>
<evidence type="ECO:0000313" key="2">
    <source>
        <dbReference type="Proteomes" id="UP000308886"/>
    </source>
</evidence>
<proteinExistence type="predicted"/>
<evidence type="ECO:0000313" key="1">
    <source>
        <dbReference type="EMBL" id="TGX82315.1"/>
    </source>
</evidence>
<keyword evidence="2" id="KW-1185">Reference proteome</keyword>
<accession>A0AC61QQ58</accession>
<sequence length="66" mass="7316">MHKPSLTRQTLHKDIVCGYGNSSACEPQTMHTMAHSHYGIAWIAGNAIAILHGKKKNDLLTSDKWT</sequence>
<protein>
    <submittedName>
        <fullName evidence="1">Uncharacterized protein</fullName>
    </submittedName>
</protein>
<dbReference type="Proteomes" id="UP000308886">
    <property type="component" value="Unassembled WGS sequence"/>
</dbReference>
<comment type="caution">
    <text evidence="1">The sequence shown here is derived from an EMBL/GenBank/DDBJ whole genome shotgun (WGS) entry which is preliminary data.</text>
</comment>
<organism evidence="1 2">
    <name type="scientific">Palleniella muris</name>
    <dbReference type="NCBI Taxonomy" id="3038145"/>
    <lineage>
        <taxon>Bacteria</taxon>
        <taxon>Pseudomonadati</taxon>
        <taxon>Bacteroidota</taxon>
        <taxon>Bacteroidia</taxon>
        <taxon>Bacteroidales</taxon>
        <taxon>Prevotellaceae</taxon>
        <taxon>Palleniella</taxon>
    </lineage>
</organism>
<dbReference type="EMBL" id="SRZC01000010">
    <property type="protein sequence ID" value="TGX82315.1"/>
    <property type="molecule type" value="Genomic_DNA"/>
</dbReference>
<reference evidence="1" key="1">
    <citation type="submission" date="2019-04" db="EMBL/GenBank/DDBJ databases">
        <title>Microbes associate with the intestines of laboratory mice.</title>
        <authorList>
            <person name="Navarre W."/>
            <person name="Wong E."/>
            <person name="Huang K."/>
            <person name="Tropini C."/>
            <person name="Ng K."/>
            <person name="Yu B."/>
        </authorList>
    </citation>
    <scope>NUCLEOTIDE SEQUENCE</scope>
    <source>
        <strain evidence="1">NM73_A23</strain>
    </source>
</reference>
<gene>
    <name evidence="1" type="ORF">E5358_07140</name>
</gene>